<dbReference type="OrthoDB" id="6435658at2759"/>
<sequence length="324" mass="35984">MNKSPEDFHDASLVAQSKKDLIPGLGRGPCPKNKLQSPKALKILQLNINGISTNGAIIKLDQILDLAETHRVQIIALQEIELKTSTSLKIKGYNIFRADRQNNNGGGLVFLIRSISYKSVNISTSILDNNNLEVQGIRVTWREKPLNIFNLYKPSGFKGLPNELQELLIAGTICIGDLKAKHSVWGSTSTNSRAQDDGQAANMLGKHYQNVSRLYFTHKDRDVTISASYIVHGYHSSSQDETSIFNKDFTTQELETAISETNLNKSPGPDGSHGQMIGNLGQRGNRLIEIINESWRIGQLPSDWRRAIVIPIRNPSKEANSPKF</sequence>
<reference evidence="1" key="1">
    <citation type="submission" date="2020-08" db="EMBL/GenBank/DDBJ databases">
        <title>Multicomponent nature underlies the extraordinary mechanical properties of spider dragline silk.</title>
        <authorList>
            <person name="Kono N."/>
            <person name="Nakamura H."/>
            <person name="Mori M."/>
            <person name="Yoshida Y."/>
            <person name="Ohtoshi R."/>
            <person name="Malay A.D."/>
            <person name="Moran D.A.P."/>
            <person name="Tomita M."/>
            <person name="Numata K."/>
            <person name="Arakawa K."/>
        </authorList>
    </citation>
    <scope>NUCLEOTIDE SEQUENCE</scope>
</reference>
<name>A0A8X6TXN3_NEPPI</name>
<dbReference type="PANTHER" id="PTHR36688:SF1">
    <property type="entry name" value="ENDONUCLEASE_EXONUCLEASE_PHOSPHATASE DOMAIN-CONTAINING PROTEIN"/>
    <property type="match status" value="1"/>
</dbReference>
<gene>
    <name evidence="1" type="primary">AVEN_228151_1</name>
    <name evidence="1" type="ORF">NPIL_7391</name>
</gene>
<dbReference type="InterPro" id="IPR052560">
    <property type="entry name" value="RdDP_mobile_element"/>
</dbReference>
<dbReference type="SUPFAM" id="SSF56219">
    <property type="entry name" value="DNase I-like"/>
    <property type="match status" value="1"/>
</dbReference>
<keyword evidence="2" id="KW-1185">Reference proteome</keyword>
<dbReference type="Proteomes" id="UP000887013">
    <property type="component" value="Unassembled WGS sequence"/>
</dbReference>
<dbReference type="EMBL" id="BMAW01067047">
    <property type="protein sequence ID" value="GFT57870.1"/>
    <property type="molecule type" value="Genomic_DNA"/>
</dbReference>
<accession>A0A8X6TXN3</accession>
<dbReference type="InterPro" id="IPR036691">
    <property type="entry name" value="Endo/exonu/phosph_ase_sf"/>
</dbReference>
<dbReference type="PANTHER" id="PTHR36688">
    <property type="entry name" value="ENDO/EXONUCLEASE/PHOSPHATASE DOMAIN-CONTAINING PROTEIN"/>
    <property type="match status" value="1"/>
</dbReference>
<organism evidence="1 2">
    <name type="scientific">Nephila pilipes</name>
    <name type="common">Giant wood spider</name>
    <name type="synonym">Nephila maculata</name>
    <dbReference type="NCBI Taxonomy" id="299642"/>
    <lineage>
        <taxon>Eukaryota</taxon>
        <taxon>Metazoa</taxon>
        <taxon>Ecdysozoa</taxon>
        <taxon>Arthropoda</taxon>
        <taxon>Chelicerata</taxon>
        <taxon>Arachnida</taxon>
        <taxon>Araneae</taxon>
        <taxon>Araneomorphae</taxon>
        <taxon>Entelegynae</taxon>
        <taxon>Araneoidea</taxon>
        <taxon>Nephilidae</taxon>
        <taxon>Nephila</taxon>
    </lineage>
</organism>
<evidence type="ECO:0008006" key="3">
    <source>
        <dbReference type="Google" id="ProtNLM"/>
    </source>
</evidence>
<evidence type="ECO:0000313" key="2">
    <source>
        <dbReference type="Proteomes" id="UP000887013"/>
    </source>
</evidence>
<dbReference type="AlphaFoldDB" id="A0A8X6TXN3"/>
<proteinExistence type="predicted"/>
<dbReference type="Gene3D" id="3.60.10.10">
    <property type="entry name" value="Endonuclease/exonuclease/phosphatase"/>
    <property type="match status" value="1"/>
</dbReference>
<evidence type="ECO:0000313" key="1">
    <source>
        <dbReference type="EMBL" id="GFT57870.1"/>
    </source>
</evidence>
<comment type="caution">
    <text evidence="1">The sequence shown here is derived from an EMBL/GenBank/DDBJ whole genome shotgun (WGS) entry which is preliminary data.</text>
</comment>
<protein>
    <recommendedName>
        <fullName evidence="3">Endonuclease/exonuclease/phosphatase domain-containing protein</fullName>
    </recommendedName>
</protein>